<feature type="transmembrane region" description="Helical" evidence="1">
    <location>
        <begin position="133"/>
        <end position="154"/>
    </location>
</feature>
<gene>
    <name evidence="3" type="ORF">ILUMI_24241</name>
</gene>
<reference evidence="3" key="1">
    <citation type="submission" date="2019-08" db="EMBL/GenBank/DDBJ databases">
        <title>The genome of the North American firefly Photinus pyralis.</title>
        <authorList>
            <consortium name="Photinus pyralis genome working group"/>
            <person name="Fallon T.R."/>
            <person name="Sander Lower S.E."/>
            <person name="Weng J.-K."/>
        </authorList>
    </citation>
    <scope>NUCLEOTIDE SEQUENCE</scope>
    <source>
        <strain evidence="3">TRF0915ILg1</strain>
        <tissue evidence="3">Whole body</tissue>
    </source>
</reference>
<feature type="transmembrane region" description="Helical" evidence="1">
    <location>
        <begin position="246"/>
        <end position="269"/>
    </location>
</feature>
<feature type="transmembrane region" description="Helical" evidence="1">
    <location>
        <begin position="106"/>
        <end position="126"/>
    </location>
</feature>
<evidence type="ECO:0000256" key="1">
    <source>
        <dbReference type="SAM" id="Phobius"/>
    </source>
</evidence>
<keyword evidence="1" id="KW-1133">Transmembrane helix</keyword>
<organism evidence="3 4">
    <name type="scientific">Ignelater luminosus</name>
    <name type="common">Cucubano</name>
    <name type="synonym">Pyrophorus luminosus</name>
    <dbReference type="NCBI Taxonomy" id="2038154"/>
    <lineage>
        <taxon>Eukaryota</taxon>
        <taxon>Metazoa</taxon>
        <taxon>Ecdysozoa</taxon>
        <taxon>Arthropoda</taxon>
        <taxon>Hexapoda</taxon>
        <taxon>Insecta</taxon>
        <taxon>Pterygota</taxon>
        <taxon>Neoptera</taxon>
        <taxon>Endopterygota</taxon>
        <taxon>Coleoptera</taxon>
        <taxon>Polyphaga</taxon>
        <taxon>Elateriformia</taxon>
        <taxon>Elateroidea</taxon>
        <taxon>Elateridae</taxon>
        <taxon>Agrypninae</taxon>
        <taxon>Pyrophorini</taxon>
        <taxon>Ignelater</taxon>
    </lineage>
</organism>
<keyword evidence="1" id="KW-0472">Membrane</keyword>
<feature type="domain" description="Acyltransferase 3" evidence="2">
    <location>
        <begin position="3"/>
        <end position="337"/>
    </location>
</feature>
<dbReference type="AlphaFoldDB" id="A0A8K0G0U7"/>
<proteinExistence type="predicted"/>
<dbReference type="EMBL" id="VTPC01090681">
    <property type="protein sequence ID" value="KAF2881926.1"/>
    <property type="molecule type" value="Genomic_DNA"/>
</dbReference>
<feature type="transmembrane region" description="Helical" evidence="1">
    <location>
        <begin position="328"/>
        <end position="350"/>
    </location>
</feature>
<dbReference type="InterPro" id="IPR002656">
    <property type="entry name" value="Acyl_transf_3_dom"/>
</dbReference>
<evidence type="ECO:0000313" key="4">
    <source>
        <dbReference type="Proteomes" id="UP000801492"/>
    </source>
</evidence>
<protein>
    <recommendedName>
        <fullName evidence="2">Acyltransferase 3 domain-containing protein</fullName>
    </recommendedName>
</protein>
<keyword evidence="4" id="KW-1185">Reference proteome</keyword>
<comment type="caution">
    <text evidence="3">The sequence shown here is derived from an EMBL/GenBank/DDBJ whole genome shotgun (WGS) entry which is preliminary data.</text>
</comment>
<feature type="transmembrane region" description="Helical" evidence="1">
    <location>
        <begin position="174"/>
        <end position="200"/>
    </location>
</feature>
<dbReference type="InterPro" id="IPR052728">
    <property type="entry name" value="O2_lipid_transport_reg"/>
</dbReference>
<feature type="transmembrane region" description="Helical" evidence="1">
    <location>
        <begin position="6"/>
        <end position="24"/>
    </location>
</feature>
<dbReference type="PANTHER" id="PTHR11161">
    <property type="entry name" value="O-ACYLTRANSFERASE"/>
    <property type="match status" value="1"/>
</dbReference>
<evidence type="ECO:0000259" key="2">
    <source>
        <dbReference type="Pfam" id="PF01757"/>
    </source>
</evidence>
<name>A0A8K0G0U7_IGNLU</name>
<accession>A0A8K0G0U7</accession>
<evidence type="ECO:0000313" key="3">
    <source>
        <dbReference type="EMBL" id="KAF2881926.1"/>
    </source>
</evidence>
<keyword evidence="1" id="KW-0812">Transmembrane</keyword>
<feature type="transmembrane region" description="Helical" evidence="1">
    <location>
        <begin position="45"/>
        <end position="64"/>
    </location>
</feature>
<dbReference type="Pfam" id="PF01757">
    <property type="entry name" value="Acyl_transf_3"/>
    <property type="match status" value="1"/>
</dbReference>
<dbReference type="Proteomes" id="UP000801492">
    <property type="component" value="Unassembled WGS sequence"/>
</dbReference>
<dbReference type="PANTHER" id="PTHR11161:SF0">
    <property type="entry name" value="O-ACYLTRANSFERASE LIKE PROTEIN"/>
    <property type="match status" value="1"/>
</dbReference>
<dbReference type="OrthoDB" id="118951at2759"/>
<feature type="transmembrane region" description="Helical" evidence="1">
    <location>
        <begin position="212"/>
        <end position="234"/>
    </location>
</feature>
<dbReference type="GO" id="GO:0016747">
    <property type="term" value="F:acyltransferase activity, transferring groups other than amino-acyl groups"/>
    <property type="evidence" value="ECO:0007669"/>
    <property type="project" value="InterPro"/>
</dbReference>
<sequence>MGSTVAADTFLLLSGLLTSYGALLSRMREQNLYIFKFYLHRFVRLMPLLSLMVVTYTTILKHLGSGPIWNMQVDPLFQSCQNYWWSTLLNIQNYINPSEMCIPETWYVAVIIQLHLLSPIILIPLVKYPTIGITFAGILIICSITSSFVVGWIYDLYGFPVINFMKGTSDNYLSHYYFATHTRATPYFFGIILGYIIFEVKHNHKQIYISKFTSLLLWIISITALNACLFMFTITTYECYNKFANSIHLALLRPGWALGVSWVVLACVIERGGSVNWFLSLPVFQIISKLTYGMYLTNRTMIIVISAQTRTLPYLNNFGMLYGFWGDFAYSFGISIIATLGFEMPIRVLIEEFIFSNRGKKVIRTKKICEIDTTTII</sequence>